<keyword evidence="3" id="KW-0704">Schiff base</keyword>
<evidence type="ECO:0000313" key="7">
    <source>
        <dbReference type="EMBL" id="AST57921.1"/>
    </source>
</evidence>
<dbReference type="Gene3D" id="3.20.20.70">
    <property type="entry name" value="Aldolase class I"/>
    <property type="match status" value="1"/>
</dbReference>
<evidence type="ECO:0000256" key="1">
    <source>
        <dbReference type="ARBA" id="ARBA00007592"/>
    </source>
</evidence>
<dbReference type="PROSITE" id="PS00666">
    <property type="entry name" value="DHDPS_2"/>
    <property type="match status" value="1"/>
</dbReference>
<dbReference type="RefSeq" id="WP_094397440.1">
    <property type="nucleotide sequence ID" value="NZ_CP016893.1"/>
</dbReference>
<name>A0A223HZP6_THETR</name>
<dbReference type="InterPro" id="IPR020625">
    <property type="entry name" value="Schiff_base-form_aldolases_AS"/>
</dbReference>
<feature type="active site" description="Proton donor/acceptor" evidence="5">
    <location>
        <position position="141"/>
    </location>
</feature>
<dbReference type="SUPFAM" id="SSF51569">
    <property type="entry name" value="Aldolase"/>
    <property type="match status" value="1"/>
</dbReference>
<dbReference type="AlphaFoldDB" id="A0A223HZP6"/>
<dbReference type="PANTHER" id="PTHR12128:SF66">
    <property type="entry name" value="4-HYDROXY-2-OXOGLUTARATE ALDOLASE, MITOCHONDRIAL"/>
    <property type="match status" value="1"/>
</dbReference>
<dbReference type="GO" id="GO:0044281">
    <property type="term" value="P:small molecule metabolic process"/>
    <property type="evidence" value="ECO:0007669"/>
    <property type="project" value="UniProtKB-ARBA"/>
</dbReference>
<proteinExistence type="inferred from homology"/>
<feature type="active site" description="Schiff-base intermediate with substrate" evidence="5">
    <location>
        <position position="170"/>
    </location>
</feature>
<evidence type="ECO:0000256" key="2">
    <source>
        <dbReference type="ARBA" id="ARBA00023239"/>
    </source>
</evidence>
<organism evidence="7 8">
    <name type="scientific">Thermoanaerobacterium thermosaccharolyticum</name>
    <name type="common">Clostridium thermosaccharolyticum</name>
    <dbReference type="NCBI Taxonomy" id="1517"/>
    <lineage>
        <taxon>Bacteria</taxon>
        <taxon>Bacillati</taxon>
        <taxon>Bacillota</taxon>
        <taxon>Clostridia</taxon>
        <taxon>Thermoanaerobacterales</taxon>
        <taxon>Thermoanaerobacteraceae</taxon>
        <taxon>Thermoanaerobacterium</taxon>
    </lineage>
</organism>
<feature type="binding site" evidence="6">
    <location>
        <position position="212"/>
    </location>
    <ligand>
        <name>pyruvate</name>
        <dbReference type="ChEBI" id="CHEBI:15361"/>
    </ligand>
</feature>
<accession>A0A223HZP6</accession>
<gene>
    <name evidence="7" type="ORF">Thert_01956</name>
</gene>
<dbReference type="SMART" id="SM01130">
    <property type="entry name" value="DHDPS"/>
    <property type="match status" value="1"/>
</dbReference>
<evidence type="ECO:0000313" key="8">
    <source>
        <dbReference type="Proteomes" id="UP000214975"/>
    </source>
</evidence>
<keyword evidence="2 4" id="KW-0456">Lyase</keyword>
<dbReference type="InterPro" id="IPR002220">
    <property type="entry name" value="DapA-like"/>
</dbReference>
<protein>
    <submittedName>
        <fullName evidence="7">Dihydrodipicolinate synthetase</fullName>
    </submittedName>
</protein>
<evidence type="ECO:0000256" key="5">
    <source>
        <dbReference type="PIRSR" id="PIRSR001365-1"/>
    </source>
</evidence>
<comment type="similarity">
    <text evidence="1 4">Belongs to the DapA family.</text>
</comment>
<dbReference type="PRINTS" id="PR00146">
    <property type="entry name" value="DHPICSNTHASE"/>
</dbReference>
<reference evidence="7 8" key="1">
    <citation type="submission" date="2016-08" db="EMBL/GenBank/DDBJ databases">
        <title>A novel genetic cassette of butanologenic Thermoanaerobacterium thermosaccharolyticum that directly convert cellulose to butanol.</title>
        <authorList>
            <person name="Li T."/>
            <person name="He J."/>
        </authorList>
    </citation>
    <scope>NUCLEOTIDE SEQUENCE [LARGE SCALE GENOMIC DNA]</scope>
    <source>
        <strain evidence="7 8">TG57</strain>
    </source>
</reference>
<dbReference type="InterPro" id="IPR013785">
    <property type="entry name" value="Aldolase_TIM"/>
</dbReference>
<dbReference type="PIRSF" id="PIRSF001365">
    <property type="entry name" value="DHDPS"/>
    <property type="match status" value="1"/>
</dbReference>
<evidence type="ECO:0000256" key="3">
    <source>
        <dbReference type="ARBA" id="ARBA00023270"/>
    </source>
</evidence>
<dbReference type="CDD" id="cd00408">
    <property type="entry name" value="DHDPS-like"/>
    <property type="match status" value="1"/>
</dbReference>
<evidence type="ECO:0000256" key="6">
    <source>
        <dbReference type="PIRSR" id="PIRSR001365-2"/>
    </source>
</evidence>
<dbReference type="Pfam" id="PF00701">
    <property type="entry name" value="DHDPS"/>
    <property type="match status" value="1"/>
</dbReference>
<dbReference type="GO" id="GO:0008840">
    <property type="term" value="F:4-hydroxy-tetrahydrodipicolinate synthase activity"/>
    <property type="evidence" value="ECO:0007669"/>
    <property type="project" value="TreeGrafter"/>
</dbReference>
<dbReference type="PANTHER" id="PTHR12128">
    <property type="entry name" value="DIHYDRODIPICOLINATE SYNTHASE"/>
    <property type="match status" value="1"/>
</dbReference>
<evidence type="ECO:0000256" key="4">
    <source>
        <dbReference type="PIRNR" id="PIRNR001365"/>
    </source>
</evidence>
<dbReference type="Proteomes" id="UP000214975">
    <property type="component" value="Chromosome"/>
</dbReference>
<sequence>MKSVKEKLNGVISPIVTPFVDQEVGYKMLEENILKMNKTKLKGYMPLGSNGEFKSLTDEEAIKVVEVVIKNRSKDKTLIVGAGRESAKATIEFIKKINDVGEIDFASVLTPNYFPSKMNDEALIKFYTTVADNSPVPIMIYNIPKSANGVMISPKAISELSLHENIVGIKDSSKEDIANYVNAVPADSNFYVLSGSITKFLDGLKKGSIGGVLSMANYLPDLCCEIQELYNQGNYIEAEKLSSRLCKLNSKISGAGGVVAVKTAMNLLGYKGMEPRIPLLPLKDKEIEEIKMALQEEGFIE</sequence>
<dbReference type="EMBL" id="CP016893">
    <property type="protein sequence ID" value="AST57921.1"/>
    <property type="molecule type" value="Genomic_DNA"/>
</dbReference>